<sequence>MDQNTPCYSFIGIVDFSQEAKWLYMTDSVVELLGYEPHELYGHPSLELVHPDEVNRVRKLHHDTIKADKAAVLVYLRMKHKDPYKGYVLCGVSRTVVHNVLVGSVSFASPGAKALHNASTAQEITVISPAAENFQFRVRPGLLISDGMTLLQCRLPRPHSPPRPQLPPTRYPTNTSRPSPSAQPSSSTASPSACTIQYCSNDLLIESTEAIGRSFFDYVARKDEAIVTSWIDVIKTWGVNERGQPSDGGFGFGKFALLTEARESEHHKHGTNKSRSSKRSSQTPRKSSHQPEALQGTIAVDAIFSAHSDGLMVILRRAS</sequence>
<dbReference type="EMBL" id="JAUEPS010000006">
    <property type="protein sequence ID" value="KAK0464197.1"/>
    <property type="molecule type" value="Genomic_DNA"/>
</dbReference>
<evidence type="ECO:0000313" key="3">
    <source>
        <dbReference type="EMBL" id="KAK0464197.1"/>
    </source>
</evidence>
<evidence type="ECO:0000256" key="1">
    <source>
        <dbReference type="SAM" id="MobiDB-lite"/>
    </source>
</evidence>
<feature type="region of interest" description="Disordered" evidence="1">
    <location>
        <begin position="263"/>
        <end position="292"/>
    </location>
</feature>
<dbReference type="InterPro" id="IPR035965">
    <property type="entry name" value="PAS-like_dom_sf"/>
</dbReference>
<dbReference type="GeneID" id="85359583"/>
<evidence type="ECO:0000259" key="2">
    <source>
        <dbReference type="PROSITE" id="PS50112"/>
    </source>
</evidence>
<dbReference type="CDD" id="cd00130">
    <property type="entry name" value="PAS"/>
    <property type="match status" value="1"/>
</dbReference>
<accession>A0AA39NEJ6</accession>
<dbReference type="Pfam" id="PF08447">
    <property type="entry name" value="PAS_3"/>
    <property type="match status" value="1"/>
</dbReference>
<dbReference type="InterPro" id="IPR000014">
    <property type="entry name" value="PAS"/>
</dbReference>
<proteinExistence type="predicted"/>
<feature type="compositionally biased region" description="Basic residues" evidence="1">
    <location>
        <begin position="267"/>
        <end position="278"/>
    </location>
</feature>
<dbReference type="RefSeq" id="XP_060335318.1">
    <property type="nucleotide sequence ID" value="XM_060476035.1"/>
</dbReference>
<dbReference type="SMART" id="SM00091">
    <property type="entry name" value="PAS"/>
    <property type="match status" value="1"/>
</dbReference>
<feature type="compositionally biased region" description="Pro residues" evidence="1">
    <location>
        <begin position="158"/>
        <end position="170"/>
    </location>
</feature>
<protein>
    <recommendedName>
        <fullName evidence="2">PAS domain-containing protein</fullName>
    </recommendedName>
</protein>
<keyword evidence="4" id="KW-1185">Reference proteome</keyword>
<feature type="compositionally biased region" description="Low complexity" evidence="1">
    <location>
        <begin position="176"/>
        <end position="191"/>
    </location>
</feature>
<dbReference type="InterPro" id="IPR013655">
    <property type="entry name" value="PAS_fold_3"/>
</dbReference>
<dbReference type="Gene3D" id="3.30.450.20">
    <property type="entry name" value="PAS domain"/>
    <property type="match status" value="1"/>
</dbReference>
<feature type="region of interest" description="Disordered" evidence="1">
    <location>
        <begin position="154"/>
        <end position="191"/>
    </location>
</feature>
<organism evidence="3 4">
    <name type="scientific">Armillaria tabescens</name>
    <name type="common">Ringless honey mushroom</name>
    <name type="synonym">Agaricus tabescens</name>
    <dbReference type="NCBI Taxonomy" id="1929756"/>
    <lineage>
        <taxon>Eukaryota</taxon>
        <taxon>Fungi</taxon>
        <taxon>Dikarya</taxon>
        <taxon>Basidiomycota</taxon>
        <taxon>Agaricomycotina</taxon>
        <taxon>Agaricomycetes</taxon>
        <taxon>Agaricomycetidae</taxon>
        <taxon>Agaricales</taxon>
        <taxon>Marasmiineae</taxon>
        <taxon>Physalacriaceae</taxon>
        <taxon>Desarmillaria</taxon>
    </lineage>
</organism>
<comment type="caution">
    <text evidence="3">The sequence shown here is derived from an EMBL/GenBank/DDBJ whole genome shotgun (WGS) entry which is preliminary data.</text>
</comment>
<dbReference type="Proteomes" id="UP001175211">
    <property type="component" value="Unassembled WGS sequence"/>
</dbReference>
<evidence type="ECO:0000313" key="4">
    <source>
        <dbReference type="Proteomes" id="UP001175211"/>
    </source>
</evidence>
<dbReference type="AlphaFoldDB" id="A0AA39NEJ6"/>
<gene>
    <name evidence="3" type="ORF">EV420DRAFT_1627294</name>
</gene>
<name>A0AA39NEJ6_ARMTA</name>
<dbReference type="NCBIfam" id="TIGR00229">
    <property type="entry name" value="sensory_box"/>
    <property type="match status" value="1"/>
</dbReference>
<reference evidence="3" key="1">
    <citation type="submission" date="2023-06" db="EMBL/GenBank/DDBJ databases">
        <authorList>
            <consortium name="Lawrence Berkeley National Laboratory"/>
            <person name="Ahrendt S."/>
            <person name="Sahu N."/>
            <person name="Indic B."/>
            <person name="Wong-Bajracharya J."/>
            <person name="Merenyi Z."/>
            <person name="Ke H.-M."/>
            <person name="Monk M."/>
            <person name="Kocsube S."/>
            <person name="Drula E."/>
            <person name="Lipzen A."/>
            <person name="Balint B."/>
            <person name="Henrissat B."/>
            <person name="Andreopoulos B."/>
            <person name="Martin F.M."/>
            <person name="Harder C.B."/>
            <person name="Rigling D."/>
            <person name="Ford K.L."/>
            <person name="Foster G.D."/>
            <person name="Pangilinan J."/>
            <person name="Papanicolaou A."/>
            <person name="Barry K."/>
            <person name="LaButti K."/>
            <person name="Viragh M."/>
            <person name="Koriabine M."/>
            <person name="Yan M."/>
            <person name="Riley R."/>
            <person name="Champramary S."/>
            <person name="Plett K.L."/>
            <person name="Tsai I.J."/>
            <person name="Slot J."/>
            <person name="Sipos G."/>
            <person name="Plett J."/>
            <person name="Nagy L.G."/>
            <person name="Grigoriev I.V."/>
        </authorList>
    </citation>
    <scope>NUCLEOTIDE SEQUENCE</scope>
    <source>
        <strain evidence="3">CCBAS 213</strain>
    </source>
</reference>
<feature type="domain" description="PAS" evidence="2">
    <location>
        <begin position="23"/>
        <end position="68"/>
    </location>
</feature>
<dbReference type="SUPFAM" id="SSF55785">
    <property type="entry name" value="PYP-like sensor domain (PAS domain)"/>
    <property type="match status" value="1"/>
</dbReference>
<dbReference type="PROSITE" id="PS50112">
    <property type="entry name" value="PAS"/>
    <property type="match status" value="1"/>
</dbReference>